<proteinExistence type="predicted"/>
<feature type="region of interest" description="Disordered" evidence="1">
    <location>
        <begin position="133"/>
        <end position="156"/>
    </location>
</feature>
<evidence type="ECO:0000313" key="2">
    <source>
        <dbReference type="EMBL" id="CAD7003963.1"/>
    </source>
</evidence>
<organism evidence="2 3">
    <name type="scientific">Ceratitis capitata</name>
    <name type="common">Mediterranean fruit fly</name>
    <name type="synonym">Tephritis capitata</name>
    <dbReference type="NCBI Taxonomy" id="7213"/>
    <lineage>
        <taxon>Eukaryota</taxon>
        <taxon>Metazoa</taxon>
        <taxon>Ecdysozoa</taxon>
        <taxon>Arthropoda</taxon>
        <taxon>Hexapoda</taxon>
        <taxon>Insecta</taxon>
        <taxon>Pterygota</taxon>
        <taxon>Neoptera</taxon>
        <taxon>Endopterygota</taxon>
        <taxon>Diptera</taxon>
        <taxon>Brachycera</taxon>
        <taxon>Muscomorpha</taxon>
        <taxon>Tephritoidea</taxon>
        <taxon>Tephritidae</taxon>
        <taxon>Ceratitis</taxon>
        <taxon>Ceratitis</taxon>
    </lineage>
</organism>
<protein>
    <submittedName>
        <fullName evidence="2">(Mediterranean fruit fly) hypothetical protein</fullName>
    </submittedName>
</protein>
<comment type="caution">
    <text evidence="2">The sequence shown here is derived from an EMBL/GenBank/DDBJ whole genome shotgun (WGS) entry which is preliminary data.</text>
</comment>
<dbReference type="Proteomes" id="UP000606786">
    <property type="component" value="Unassembled WGS sequence"/>
</dbReference>
<gene>
    <name evidence="2" type="ORF">CCAP1982_LOCUS12386</name>
</gene>
<sequence length="156" mass="17427">MLHVFTCQQPFSTISAVGRSKPAHHLPTYFTRPLHVVHLLLAMLRNSGAAVGCLKDLDNADDICLFSQEYPHISDFAPQTELKFNNIVKTKLTCISTIEMPILQIVGMSAIGHPKNSEPTVYWITLNSARSKFRGKSKKGGKPPLRVEKSKQKHSF</sequence>
<accession>A0A811V3A8</accession>
<name>A0A811V3A8_CERCA</name>
<evidence type="ECO:0000313" key="3">
    <source>
        <dbReference type="Proteomes" id="UP000606786"/>
    </source>
</evidence>
<keyword evidence="3" id="KW-1185">Reference proteome</keyword>
<evidence type="ECO:0000256" key="1">
    <source>
        <dbReference type="SAM" id="MobiDB-lite"/>
    </source>
</evidence>
<dbReference type="EMBL" id="CAJHJT010000034">
    <property type="protein sequence ID" value="CAD7003963.1"/>
    <property type="molecule type" value="Genomic_DNA"/>
</dbReference>
<dbReference type="AlphaFoldDB" id="A0A811V3A8"/>
<reference evidence="2" key="1">
    <citation type="submission" date="2020-11" db="EMBL/GenBank/DDBJ databases">
        <authorList>
            <person name="Whitehead M."/>
        </authorList>
    </citation>
    <scope>NUCLEOTIDE SEQUENCE</scope>
    <source>
        <strain evidence="2">EGII</strain>
    </source>
</reference>